<name>W9RK18_9ROSA</name>
<keyword evidence="2" id="KW-1185">Reference proteome</keyword>
<gene>
    <name evidence="1" type="ORF">L484_022866</name>
</gene>
<dbReference type="AlphaFoldDB" id="W9RK18"/>
<reference evidence="2" key="1">
    <citation type="submission" date="2013-01" db="EMBL/GenBank/DDBJ databases">
        <title>Draft Genome Sequence of a Mulberry Tree, Morus notabilis C.K. Schneid.</title>
        <authorList>
            <person name="He N."/>
            <person name="Zhao S."/>
        </authorList>
    </citation>
    <scope>NUCLEOTIDE SEQUENCE</scope>
</reference>
<proteinExistence type="predicted"/>
<dbReference type="Proteomes" id="UP000030645">
    <property type="component" value="Unassembled WGS sequence"/>
</dbReference>
<organism evidence="1 2">
    <name type="scientific">Morus notabilis</name>
    <dbReference type="NCBI Taxonomy" id="981085"/>
    <lineage>
        <taxon>Eukaryota</taxon>
        <taxon>Viridiplantae</taxon>
        <taxon>Streptophyta</taxon>
        <taxon>Embryophyta</taxon>
        <taxon>Tracheophyta</taxon>
        <taxon>Spermatophyta</taxon>
        <taxon>Magnoliopsida</taxon>
        <taxon>eudicotyledons</taxon>
        <taxon>Gunneridae</taxon>
        <taxon>Pentapetalae</taxon>
        <taxon>rosids</taxon>
        <taxon>fabids</taxon>
        <taxon>Rosales</taxon>
        <taxon>Moraceae</taxon>
        <taxon>Moreae</taxon>
        <taxon>Morus</taxon>
    </lineage>
</organism>
<accession>W9RK18</accession>
<protein>
    <submittedName>
        <fullName evidence="1">Uncharacterized protein</fullName>
    </submittedName>
</protein>
<evidence type="ECO:0000313" key="2">
    <source>
        <dbReference type="Proteomes" id="UP000030645"/>
    </source>
</evidence>
<sequence>MILHVSRVINGIENRSRRLFTREIEKLAKLLLPETKLKEVAKVGKPREACLFCEWSDGMKTSFEYRRHASLWSYLEKK</sequence>
<evidence type="ECO:0000313" key="1">
    <source>
        <dbReference type="EMBL" id="EXB94554.1"/>
    </source>
</evidence>
<dbReference type="EMBL" id="KE345164">
    <property type="protein sequence ID" value="EXB94554.1"/>
    <property type="molecule type" value="Genomic_DNA"/>
</dbReference>